<evidence type="ECO:0000256" key="3">
    <source>
        <dbReference type="ARBA" id="ARBA00022833"/>
    </source>
</evidence>
<evidence type="ECO:0000313" key="9">
    <source>
        <dbReference type="Proteomes" id="UP001054252"/>
    </source>
</evidence>
<feature type="domain" description="SWIM-type" evidence="7">
    <location>
        <begin position="105"/>
        <end position="146"/>
    </location>
</feature>
<dbReference type="AlphaFoldDB" id="A0AAV5JMX9"/>
<keyword evidence="1" id="KW-0479">Metal-binding</keyword>
<dbReference type="PANTHER" id="PTHR31973">
    <property type="entry name" value="POLYPROTEIN, PUTATIVE-RELATED"/>
    <property type="match status" value="1"/>
</dbReference>
<comment type="caution">
    <text evidence="8">The sequence shown here is derived from an EMBL/GenBank/DDBJ whole genome shotgun (WGS) entry which is preliminary data.</text>
</comment>
<feature type="region of interest" description="Disordered" evidence="5">
    <location>
        <begin position="214"/>
        <end position="288"/>
    </location>
</feature>
<evidence type="ECO:0000256" key="4">
    <source>
        <dbReference type="PROSITE-ProRule" id="PRU00047"/>
    </source>
</evidence>
<feature type="compositionally biased region" description="Polar residues" evidence="5">
    <location>
        <begin position="274"/>
        <end position="288"/>
    </location>
</feature>
<dbReference type="GO" id="GO:0008270">
    <property type="term" value="F:zinc ion binding"/>
    <property type="evidence" value="ECO:0007669"/>
    <property type="project" value="UniProtKB-KW"/>
</dbReference>
<evidence type="ECO:0000256" key="2">
    <source>
        <dbReference type="ARBA" id="ARBA00022771"/>
    </source>
</evidence>
<sequence length="288" mass="32299">MKICFWNCAKATFQDDFTDKLGDLFAKNRQGHDDLLGYLREHWCKAFIQNNCKCDAIDNNIFETFNSWILRARCDDISPRIRKKLKELKAESQGCSVQPNGVNEFKVNDGGDQHVVKFNDKTCTCRYWQLSGVSCPHALACIRKGTKAWKAVGEEELLPPLVKSMPRRLRRKRRRHKGEPQKIKKGKLRKLSGKGRKMACNVCGNEGHNQRTCPFNNEEGRNESASARVKITGVNKRKKQGGEGASTSGSKKKKARVPTTTGSFIGVDDAVASSVPTRPTTTEGNEKP</sequence>
<name>A0AAV5JMX9_9ROSI</name>
<feature type="domain" description="CCHC-type" evidence="6">
    <location>
        <begin position="200"/>
        <end position="214"/>
    </location>
</feature>
<dbReference type="InterPro" id="IPR006564">
    <property type="entry name" value="Znf_PMZ"/>
</dbReference>
<evidence type="ECO:0000313" key="8">
    <source>
        <dbReference type="EMBL" id="GKV12637.1"/>
    </source>
</evidence>
<keyword evidence="9" id="KW-1185">Reference proteome</keyword>
<feature type="region of interest" description="Disordered" evidence="5">
    <location>
        <begin position="167"/>
        <end position="191"/>
    </location>
</feature>
<dbReference type="EMBL" id="BPVZ01000037">
    <property type="protein sequence ID" value="GKV12637.1"/>
    <property type="molecule type" value="Genomic_DNA"/>
</dbReference>
<evidence type="ECO:0008006" key="10">
    <source>
        <dbReference type="Google" id="ProtNLM"/>
    </source>
</evidence>
<evidence type="ECO:0000259" key="7">
    <source>
        <dbReference type="PROSITE" id="PS50966"/>
    </source>
</evidence>
<evidence type="ECO:0000256" key="5">
    <source>
        <dbReference type="SAM" id="MobiDB-lite"/>
    </source>
</evidence>
<dbReference type="Proteomes" id="UP001054252">
    <property type="component" value="Unassembled WGS sequence"/>
</dbReference>
<proteinExistence type="predicted"/>
<dbReference type="Pfam" id="PF04434">
    <property type="entry name" value="SWIM"/>
    <property type="match status" value="1"/>
</dbReference>
<evidence type="ECO:0000259" key="6">
    <source>
        <dbReference type="PROSITE" id="PS50158"/>
    </source>
</evidence>
<dbReference type="InterPro" id="IPR001878">
    <property type="entry name" value="Znf_CCHC"/>
</dbReference>
<dbReference type="GO" id="GO:0003676">
    <property type="term" value="F:nucleic acid binding"/>
    <property type="evidence" value="ECO:0007669"/>
    <property type="project" value="InterPro"/>
</dbReference>
<accession>A0AAV5JMX9</accession>
<protein>
    <recommendedName>
        <fullName evidence="10">SWIM-type domain-containing protein</fullName>
    </recommendedName>
</protein>
<evidence type="ECO:0000256" key="1">
    <source>
        <dbReference type="ARBA" id="ARBA00022723"/>
    </source>
</evidence>
<dbReference type="InterPro" id="IPR007527">
    <property type="entry name" value="Znf_SWIM"/>
</dbReference>
<dbReference type="PROSITE" id="PS50158">
    <property type="entry name" value="ZF_CCHC"/>
    <property type="match status" value="1"/>
</dbReference>
<dbReference type="PANTHER" id="PTHR31973:SF189">
    <property type="entry name" value="TRANSPOSASE, MUDR, PLANT, MULE TRANSPOSASE DOMAIN PROTEIN-RELATED"/>
    <property type="match status" value="1"/>
</dbReference>
<keyword evidence="2 4" id="KW-0863">Zinc-finger</keyword>
<gene>
    <name evidence="8" type="ORF">SLEP1_g23759</name>
</gene>
<organism evidence="8 9">
    <name type="scientific">Rubroshorea leprosula</name>
    <dbReference type="NCBI Taxonomy" id="152421"/>
    <lineage>
        <taxon>Eukaryota</taxon>
        <taxon>Viridiplantae</taxon>
        <taxon>Streptophyta</taxon>
        <taxon>Embryophyta</taxon>
        <taxon>Tracheophyta</taxon>
        <taxon>Spermatophyta</taxon>
        <taxon>Magnoliopsida</taxon>
        <taxon>eudicotyledons</taxon>
        <taxon>Gunneridae</taxon>
        <taxon>Pentapetalae</taxon>
        <taxon>rosids</taxon>
        <taxon>malvids</taxon>
        <taxon>Malvales</taxon>
        <taxon>Dipterocarpaceae</taxon>
        <taxon>Rubroshorea</taxon>
    </lineage>
</organism>
<dbReference type="PROSITE" id="PS50966">
    <property type="entry name" value="ZF_SWIM"/>
    <property type="match status" value="1"/>
</dbReference>
<keyword evidence="3" id="KW-0862">Zinc</keyword>
<dbReference type="SMART" id="SM00575">
    <property type="entry name" value="ZnF_PMZ"/>
    <property type="match status" value="1"/>
</dbReference>
<reference evidence="8 9" key="1">
    <citation type="journal article" date="2021" name="Commun. Biol.">
        <title>The genome of Shorea leprosula (Dipterocarpaceae) highlights the ecological relevance of drought in aseasonal tropical rainforests.</title>
        <authorList>
            <person name="Ng K.K.S."/>
            <person name="Kobayashi M.J."/>
            <person name="Fawcett J.A."/>
            <person name="Hatakeyama M."/>
            <person name="Paape T."/>
            <person name="Ng C.H."/>
            <person name="Ang C.C."/>
            <person name="Tnah L.H."/>
            <person name="Lee C.T."/>
            <person name="Nishiyama T."/>
            <person name="Sese J."/>
            <person name="O'Brien M.J."/>
            <person name="Copetti D."/>
            <person name="Mohd Noor M.I."/>
            <person name="Ong R.C."/>
            <person name="Putra M."/>
            <person name="Sireger I.Z."/>
            <person name="Indrioko S."/>
            <person name="Kosugi Y."/>
            <person name="Izuno A."/>
            <person name="Isagi Y."/>
            <person name="Lee S.L."/>
            <person name="Shimizu K.K."/>
        </authorList>
    </citation>
    <scope>NUCLEOTIDE SEQUENCE [LARGE SCALE GENOMIC DNA]</scope>
    <source>
        <strain evidence="8">214</strain>
    </source>
</reference>